<dbReference type="Pfam" id="PF12146">
    <property type="entry name" value="Hydrolase_4"/>
    <property type="match status" value="1"/>
</dbReference>
<dbReference type="Gene3D" id="3.40.50.1820">
    <property type="entry name" value="alpha/beta hydrolase"/>
    <property type="match status" value="1"/>
</dbReference>
<comment type="caution">
    <text evidence="2">The sequence shown here is derived from an EMBL/GenBank/DDBJ whole genome shotgun (WGS) entry which is preliminary data.</text>
</comment>
<reference evidence="2 3" key="1">
    <citation type="submission" date="2020-08" db="EMBL/GenBank/DDBJ databases">
        <authorList>
            <person name="Liu C."/>
            <person name="Sun Q."/>
        </authorList>
    </citation>
    <scope>NUCLEOTIDE SEQUENCE [LARGE SCALE GENOMIC DNA]</scope>
    <source>
        <strain evidence="2 3">L34</strain>
    </source>
</reference>
<dbReference type="PANTHER" id="PTHR43265">
    <property type="entry name" value="ESTERASE ESTD"/>
    <property type="match status" value="1"/>
</dbReference>
<name>A0ABR7KKL5_9FIRM</name>
<keyword evidence="2" id="KW-0378">Hydrolase</keyword>
<proteinExistence type="predicted"/>
<keyword evidence="3" id="KW-1185">Reference proteome</keyword>
<dbReference type="RefSeq" id="WP_186999729.1">
    <property type="nucleotide sequence ID" value="NZ_JACRWH010000074.1"/>
</dbReference>
<accession>A0ABR7KKL5</accession>
<dbReference type="PANTHER" id="PTHR43265:SF1">
    <property type="entry name" value="ESTERASE ESTD"/>
    <property type="match status" value="1"/>
</dbReference>
<dbReference type="Proteomes" id="UP000649075">
    <property type="component" value="Unassembled WGS sequence"/>
</dbReference>
<dbReference type="InterPro" id="IPR029058">
    <property type="entry name" value="AB_hydrolase_fold"/>
</dbReference>
<dbReference type="GO" id="GO:0016787">
    <property type="term" value="F:hydrolase activity"/>
    <property type="evidence" value="ECO:0007669"/>
    <property type="project" value="UniProtKB-KW"/>
</dbReference>
<sequence length="258" mass="28861">MQKYVEIKRDGLTLRGMLHVPDNVSSKVPMVILLHGFCDDRNEINFVHNELSQRLCDAGIASVRFDMNGSGESDGRFEDMTISSEILDAKAMLTYVESLDFVDSKKIALHGCSLGGCVASMVAGQCKERVQALSLWCPAPDLVYNLKEHLTLCGQDVSNIEKDGCADVEGLKLSLKFYQDACTLDPYKEASLFDKNVCTIHGDQDITASCECSYKYKEIFKERAKCIIVKGAEHRFKSFAFREARMKAALDFLKDELL</sequence>
<evidence type="ECO:0000259" key="1">
    <source>
        <dbReference type="Pfam" id="PF12146"/>
    </source>
</evidence>
<dbReference type="InterPro" id="IPR022742">
    <property type="entry name" value="Hydrolase_4"/>
</dbReference>
<dbReference type="SUPFAM" id="SSF53474">
    <property type="entry name" value="alpha/beta-Hydrolases"/>
    <property type="match status" value="1"/>
</dbReference>
<evidence type="ECO:0000313" key="3">
    <source>
        <dbReference type="Proteomes" id="UP000649075"/>
    </source>
</evidence>
<dbReference type="InterPro" id="IPR053145">
    <property type="entry name" value="AB_hydrolase_Est10"/>
</dbReference>
<gene>
    <name evidence="2" type="ORF">H8911_11325</name>
</gene>
<evidence type="ECO:0000313" key="2">
    <source>
        <dbReference type="EMBL" id="MBC6013275.1"/>
    </source>
</evidence>
<organism evidence="2 3">
    <name type="scientific">Holdemanella hominis</name>
    <dbReference type="NCBI Taxonomy" id="2764327"/>
    <lineage>
        <taxon>Bacteria</taxon>
        <taxon>Bacillati</taxon>
        <taxon>Bacillota</taxon>
        <taxon>Erysipelotrichia</taxon>
        <taxon>Erysipelotrichales</taxon>
        <taxon>Erysipelotrichaceae</taxon>
        <taxon>Holdemanella</taxon>
    </lineage>
</organism>
<dbReference type="EMBL" id="JACRWH010000074">
    <property type="protein sequence ID" value="MBC6013275.1"/>
    <property type="molecule type" value="Genomic_DNA"/>
</dbReference>
<feature type="domain" description="Serine aminopeptidase S33" evidence="1">
    <location>
        <begin position="30"/>
        <end position="141"/>
    </location>
</feature>
<protein>
    <submittedName>
        <fullName evidence="2">Alpha/beta fold hydrolase</fullName>
    </submittedName>
</protein>